<reference evidence="1 2" key="1">
    <citation type="journal article" date="2011" name="Proc. Natl. Acad. Sci. U.S.A.">
        <title>Genome and transcriptome analyses of the mountain pine beetle-fungal symbiont Grosmannia clavigera, a lodgepole pine pathogen.</title>
        <authorList>
            <person name="DiGuistini S."/>
            <person name="Wang Y."/>
            <person name="Liao N.Y."/>
            <person name="Taylor G."/>
            <person name="Tanguay P."/>
            <person name="Feau N."/>
            <person name="Henrissat B."/>
            <person name="Chan S.K."/>
            <person name="Hesse-Orce U."/>
            <person name="Alamouti S.M."/>
            <person name="Tsui C.K.M."/>
            <person name="Docking R.T."/>
            <person name="Levasseur A."/>
            <person name="Haridas S."/>
            <person name="Robertson G."/>
            <person name="Birol I."/>
            <person name="Holt R.A."/>
            <person name="Marra M.A."/>
            <person name="Hamelin R.C."/>
            <person name="Hirst M."/>
            <person name="Jones S.J.M."/>
            <person name="Bohlmann J."/>
            <person name="Breuil C."/>
        </authorList>
    </citation>
    <scope>NUCLEOTIDE SEQUENCE [LARGE SCALE GENOMIC DNA]</scope>
    <source>
        <strain evidence="2">kw1407 / UAMH 11150</strain>
    </source>
</reference>
<name>F0X8M4_GROCL</name>
<accession>F0X8M4</accession>
<dbReference type="GeneID" id="25976411"/>
<evidence type="ECO:0000313" key="1">
    <source>
        <dbReference type="EMBL" id="EFX05254.1"/>
    </source>
</evidence>
<dbReference type="Proteomes" id="UP000007796">
    <property type="component" value="Unassembled WGS sequence"/>
</dbReference>
<protein>
    <submittedName>
        <fullName evidence="1">Uncharacterized protein</fullName>
    </submittedName>
</protein>
<dbReference type="RefSeq" id="XP_014174736.1">
    <property type="nucleotide sequence ID" value="XM_014319261.1"/>
</dbReference>
<keyword evidence="2" id="KW-1185">Reference proteome</keyword>
<evidence type="ECO:0000313" key="2">
    <source>
        <dbReference type="Proteomes" id="UP000007796"/>
    </source>
</evidence>
<dbReference type="InParanoid" id="F0X8M4"/>
<dbReference type="EMBL" id="GL629735">
    <property type="protein sequence ID" value="EFX05254.1"/>
    <property type="molecule type" value="Genomic_DNA"/>
</dbReference>
<organism evidence="2">
    <name type="scientific">Grosmannia clavigera (strain kw1407 / UAMH 11150)</name>
    <name type="common">Blue stain fungus</name>
    <name type="synonym">Graphiocladiella clavigera</name>
    <dbReference type="NCBI Taxonomy" id="655863"/>
    <lineage>
        <taxon>Eukaryota</taxon>
        <taxon>Fungi</taxon>
        <taxon>Dikarya</taxon>
        <taxon>Ascomycota</taxon>
        <taxon>Pezizomycotina</taxon>
        <taxon>Sordariomycetes</taxon>
        <taxon>Sordariomycetidae</taxon>
        <taxon>Ophiostomatales</taxon>
        <taxon>Ophiostomataceae</taxon>
        <taxon>Leptographium</taxon>
    </lineage>
</organism>
<dbReference type="HOGENOM" id="CLU_1026938_0_0_1"/>
<dbReference type="AlphaFoldDB" id="F0X8M4"/>
<sequence length="271" mass="30048">MTTAVIYSDIQPSRGRHITIGIRVLRSRTVLGTDGASDWSASGRTCGTTSLPRGSAKTTRYQYSVRGRWCLPERTPSGLYTAKKEAAQARLVVVSDRQQLIHWQKLEEIRDTEYGGRSTSKMPCTRHVQQQEQAALAQIKPSGAVFWARCHWSSSQSKGRRVHDPLVSMSQQTISTDHVQRLWRRMERSVRPPGPGLFDCRAPSCGLLCSAPLAGPHPTGQTAALCRGPARKTQDPETPRPEIRLHSANRTSNPLVRTPANSIHVSNPAIW</sequence>
<proteinExistence type="predicted"/>
<gene>
    <name evidence="1" type="ORF">CMQ_3323</name>
</gene>